<accession>A0A1H0JN12</accession>
<gene>
    <name evidence="2" type="ORF">SAMN04515671_0967</name>
</gene>
<keyword evidence="3" id="KW-1185">Reference proteome</keyword>
<dbReference type="AlphaFoldDB" id="A0A1H0JN12"/>
<evidence type="ECO:0000313" key="2">
    <source>
        <dbReference type="EMBL" id="SDO44839.1"/>
    </source>
</evidence>
<dbReference type="STRING" id="1090615.SAMN04515671_0967"/>
<proteinExistence type="predicted"/>
<dbReference type="EMBL" id="LT629710">
    <property type="protein sequence ID" value="SDO44839.1"/>
    <property type="molecule type" value="Genomic_DNA"/>
</dbReference>
<protein>
    <submittedName>
        <fullName evidence="2">Uncharacterized protein</fullName>
    </submittedName>
</protein>
<name>A0A1H0JN12_9ACTN</name>
<sequence length="33" mass="4021">MLEIFYTSLLVVVALVITWFAFYVVYRLLHEDR</sequence>
<evidence type="ECO:0000313" key="3">
    <source>
        <dbReference type="Proteomes" id="UP000198741"/>
    </source>
</evidence>
<keyword evidence="1" id="KW-0472">Membrane</keyword>
<evidence type="ECO:0000256" key="1">
    <source>
        <dbReference type="SAM" id="Phobius"/>
    </source>
</evidence>
<organism evidence="2 3">
    <name type="scientific">Nakamurella panacisegetis</name>
    <dbReference type="NCBI Taxonomy" id="1090615"/>
    <lineage>
        <taxon>Bacteria</taxon>
        <taxon>Bacillati</taxon>
        <taxon>Actinomycetota</taxon>
        <taxon>Actinomycetes</taxon>
        <taxon>Nakamurellales</taxon>
        <taxon>Nakamurellaceae</taxon>
        <taxon>Nakamurella</taxon>
    </lineage>
</organism>
<keyword evidence="1" id="KW-0812">Transmembrane</keyword>
<dbReference type="Proteomes" id="UP000198741">
    <property type="component" value="Chromosome I"/>
</dbReference>
<keyword evidence="1" id="KW-1133">Transmembrane helix</keyword>
<feature type="transmembrane region" description="Helical" evidence="1">
    <location>
        <begin position="6"/>
        <end position="26"/>
    </location>
</feature>
<reference evidence="2 3" key="1">
    <citation type="submission" date="2016-10" db="EMBL/GenBank/DDBJ databases">
        <authorList>
            <person name="de Groot N.N."/>
        </authorList>
    </citation>
    <scope>NUCLEOTIDE SEQUENCE [LARGE SCALE GENOMIC DNA]</scope>
    <source>
        <strain evidence="3">P4-7,KCTC 19426,CECT 7604</strain>
    </source>
</reference>